<sequence>MMLVAVVVIHAVRDAATVPDGENAACAATTFVGNPPAHVMATVFPFRSASETGLPSASNVVTVADVRLVSFQPDPAATRSAFTP</sequence>
<keyword evidence="2" id="KW-1185">Reference proteome</keyword>
<evidence type="ECO:0000313" key="2">
    <source>
        <dbReference type="Proteomes" id="UP000187085"/>
    </source>
</evidence>
<dbReference type="AlphaFoldDB" id="A0A1R1L8Y6"/>
<gene>
    <name evidence="1" type="ORF">BKD30_10010</name>
</gene>
<proteinExistence type="predicted"/>
<reference evidence="1 2" key="1">
    <citation type="submission" date="2016-12" db="EMBL/GenBank/DDBJ databases">
        <title>Draft genome of Tersicoccus phoenicis 1P05MA.</title>
        <authorList>
            <person name="Nakajima Y."/>
            <person name="Yoshizawa S."/>
            <person name="Nakamura K."/>
            <person name="Ogura Y."/>
            <person name="Hayashi T."/>
            <person name="Kogure K."/>
        </authorList>
    </citation>
    <scope>NUCLEOTIDE SEQUENCE [LARGE SCALE GENOMIC DNA]</scope>
    <source>
        <strain evidence="1 2">1p05MA</strain>
    </source>
</reference>
<dbReference type="EMBL" id="MRDE01000066">
    <property type="protein sequence ID" value="OMH24006.1"/>
    <property type="molecule type" value="Genomic_DNA"/>
</dbReference>
<dbReference type="Proteomes" id="UP000187085">
    <property type="component" value="Unassembled WGS sequence"/>
</dbReference>
<name>A0A1R1L8Y6_9MICC</name>
<comment type="caution">
    <text evidence="1">The sequence shown here is derived from an EMBL/GenBank/DDBJ whole genome shotgun (WGS) entry which is preliminary data.</text>
</comment>
<protein>
    <submittedName>
        <fullName evidence="1">Uncharacterized protein</fullName>
    </submittedName>
</protein>
<organism evidence="1 2">
    <name type="scientific">Tersicoccus phoenicis</name>
    <dbReference type="NCBI Taxonomy" id="554083"/>
    <lineage>
        <taxon>Bacteria</taxon>
        <taxon>Bacillati</taxon>
        <taxon>Actinomycetota</taxon>
        <taxon>Actinomycetes</taxon>
        <taxon>Micrococcales</taxon>
        <taxon>Micrococcaceae</taxon>
        <taxon>Tersicoccus</taxon>
    </lineage>
</organism>
<evidence type="ECO:0000313" key="1">
    <source>
        <dbReference type="EMBL" id="OMH24006.1"/>
    </source>
</evidence>
<accession>A0A1R1L8Y6</accession>